<organism evidence="1 2">
    <name type="scientific">Tieghemiomyces parasiticus</name>
    <dbReference type="NCBI Taxonomy" id="78921"/>
    <lineage>
        <taxon>Eukaryota</taxon>
        <taxon>Fungi</taxon>
        <taxon>Fungi incertae sedis</taxon>
        <taxon>Zoopagomycota</taxon>
        <taxon>Kickxellomycotina</taxon>
        <taxon>Dimargaritomycetes</taxon>
        <taxon>Dimargaritales</taxon>
        <taxon>Dimargaritaceae</taxon>
        <taxon>Tieghemiomyces</taxon>
    </lineage>
</organism>
<proteinExistence type="predicted"/>
<comment type="caution">
    <text evidence="1">The sequence shown here is derived from an EMBL/GenBank/DDBJ whole genome shotgun (WGS) entry which is preliminary data.</text>
</comment>
<dbReference type="Proteomes" id="UP001150569">
    <property type="component" value="Unassembled WGS sequence"/>
</dbReference>
<dbReference type="OrthoDB" id="10254221at2759"/>
<protein>
    <submittedName>
        <fullName evidence="1">Uncharacterized protein</fullName>
    </submittedName>
</protein>
<dbReference type="AlphaFoldDB" id="A0A9W8A4I6"/>
<keyword evidence="2" id="KW-1185">Reference proteome</keyword>
<dbReference type="EMBL" id="JANBPT010000549">
    <property type="protein sequence ID" value="KAJ1917251.1"/>
    <property type="molecule type" value="Genomic_DNA"/>
</dbReference>
<gene>
    <name evidence="1" type="ORF">IWQ60_007838</name>
</gene>
<name>A0A9W8A4I6_9FUNG</name>
<evidence type="ECO:0000313" key="2">
    <source>
        <dbReference type="Proteomes" id="UP001150569"/>
    </source>
</evidence>
<evidence type="ECO:0000313" key="1">
    <source>
        <dbReference type="EMBL" id="KAJ1917251.1"/>
    </source>
</evidence>
<accession>A0A9W8A4I6</accession>
<dbReference type="Gene3D" id="3.40.50.720">
    <property type="entry name" value="NAD(P)-binding Rossmann-like Domain"/>
    <property type="match status" value="1"/>
</dbReference>
<reference evidence="1" key="1">
    <citation type="submission" date="2022-07" db="EMBL/GenBank/DDBJ databases">
        <title>Phylogenomic reconstructions and comparative analyses of Kickxellomycotina fungi.</title>
        <authorList>
            <person name="Reynolds N.K."/>
            <person name="Stajich J.E."/>
            <person name="Barry K."/>
            <person name="Grigoriev I.V."/>
            <person name="Crous P."/>
            <person name="Smith M.E."/>
        </authorList>
    </citation>
    <scope>NUCLEOTIDE SEQUENCE</scope>
    <source>
        <strain evidence="1">RSA 861</strain>
    </source>
</reference>
<sequence>MKKCTVFISSCDEWLGYVFARELLTQYYPDTLDCVYLGAQTAHSDFIADLEKRGGRAVTYDTHTLPHLNHVFGKCDSVVLVPVLTNLHFQIDIWRYFFVAIEAARVRRIFMMSVLDLDRFETFGPFQNVYRMEGLFRDWYRTSIGRGYPSDQLLTVGGEVGSPGGAAAGDKDPLRSMKDDDLPGKRYAAVFRHSLPYEHLLLYRTAAQLKHLIVLPIEGALFTPVAYRDVAEVVGHFIRGKLPHHAHSHLAEGSSTIVSLGKEPPVWNLTGQEAIGGEGLALTAQLTFDTEFRYVPFTPDETREYLHTHSALAPEEINYFIGFYDGIRQGLQREIYRDLAEFLGRDPIDAPKFLQKHARELKPIKKP</sequence>